<feature type="transmembrane region" description="Helical" evidence="6">
    <location>
        <begin position="20"/>
        <end position="40"/>
    </location>
</feature>
<comment type="subcellular location">
    <subcellularLocation>
        <location evidence="1">Membrane</location>
        <topology evidence="1">Multi-pass membrane protein</topology>
    </subcellularLocation>
</comment>
<dbReference type="Pfam" id="PF20684">
    <property type="entry name" value="Fung_rhodopsin"/>
    <property type="match status" value="1"/>
</dbReference>
<name>A0A6A5W033_9PLEO</name>
<sequence length="386" mass="42342">MSGTTVTPEYLAEDIGPSIIATASLTIAFTTVFVALRYYARHLSQTRFGVEDVIIPFAWLAEVGLCIIGIVMVKRAGTGRHVEYVLKTHPEGVISHYKGLFANQLVHPLAVALPKIVIVILFLRVFNQKWERRAAWITLWLMLGTLISYSVASMFQCRPISYNWDQSIPGKCFNFDLLANSSSVPNILTDLIVLVLPIRTVIGLKVSTSRKIGLMLIFLTGSVGIVASVIRTIVFVCTDPLLDITFNYVALVNWTIIEPGMYLLAACALSFKPLWRMLSKFIGLYALCTHTKSSATITTLPMPAQESIHLETLKTASSGGFTKLSSGRDTIDEELEVETAAVKPPGPGITVMRTVETMEEFPYATRASNVAVADPTESPRAVGRAI</sequence>
<evidence type="ECO:0000256" key="1">
    <source>
        <dbReference type="ARBA" id="ARBA00004141"/>
    </source>
</evidence>
<keyword evidence="2 6" id="KW-0812">Transmembrane</keyword>
<feature type="transmembrane region" description="Helical" evidence="6">
    <location>
        <begin position="183"/>
        <end position="202"/>
    </location>
</feature>
<proteinExistence type="inferred from homology"/>
<feature type="transmembrane region" description="Helical" evidence="6">
    <location>
        <begin position="214"/>
        <end position="236"/>
    </location>
</feature>
<dbReference type="GO" id="GO:0016020">
    <property type="term" value="C:membrane"/>
    <property type="evidence" value="ECO:0007669"/>
    <property type="project" value="UniProtKB-SubCell"/>
</dbReference>
<feature type="domain" description="Rhodopsin" evidence="7">
    <location>
        <begin position="36"/>
        <end position="276"/>
    </location>
</feature>
<feature type="transmembrane region" description="Helical" evidence="6">
    <location>
        <begin position="248"/>
        <end position="271"/>
    </location>
</feature>
<accession>A0A6A5W033</accession>
<evidence type="ECO:0000256" key="6">
    <source>
        <dbReference type="SAM" id="Phobius"/>
    </source>
</evidence>
<feature type="transmembrane region" description="Helical" evidence="6">
    <location>
        <begin position="135"/>
        <end position="155"/>
    </location>
</feature>
<dbReference type="InterPro" id="IPR052337">
    <property type="entry name" value="SAT4-like"/>
</dbReference>
<evidence type="ECO:0000313" key="9">
    <source>
        <dbReference type="Proteomes" id="UP000800036"/>
    </source>
</evidence>
<evidence type="ECO:0000256" key="5">
    <source>
        <dbReference type="ARBA" id="ARBA00038359"/>
    </source>
</evidence>
<feature type="transmembrane region" description="Helical" evidence="6">
    <location>
        <begin position="52"/>
        <end position="73"/>
    </location>
</feature>
<evidence type="ECO:0000256" key="3">
    <source>
        <dbReference type="ARBA" id="ARBA00022989"/>
    </source>
</evidence>
<keyword evidence="9" id="KW-1185">Reference proteome</keyword>
<keyword evidence="3 6" id="KW-1133">Transmembrane helix</keyword>
<keyword evidence="4 6" id="KW-0472">Membrane</keyword>
<evidence type="ECO:0000256" key="4">
    <source>
        <dbReference type="ARBA" id="ARBA00023136"/>
    </source>
</evidence>
<dbReference type="AlphaFoldDB" id="A0A6A5W033"/>
<evidence type="ECO:0000313" key="8">
    <source>
        <dbReference type="EMBL" id="KAF1980436.1"/>
    </source>
</evidence>
<comment type="similarity">
    <text evidence="5">Belongs to the SAT4 family.</text>
</comment>
<gene>
    <name evidence="8" type="ORF">BU23DRAFT_445056</name>
</gene>
<dbReference type="Proteomes" id="UP000800036">
    <property type="component" value="Unassembled WGS sequence"/>
</dbReference>
<feature type="transmembrane region" description="Helical" evidence="6">
    <location>
        <begin position="105"/>
        <end position="123"/>
    </location>
</feature>
<reference evidence="8" key="1">
    <citation type="journal article" date="2020" name="Stud. Mycol.">
        <title>101 Dothideomycetes genomes: a test case for predicting lifestyles and emergence of pathogens.</title>
        <authorList>
            <person name="Haridas S."/>
            <person name="Albert R."/>
            <person name="Binder M."/>
            <person name="Bloem J."/>
            <person name="Labutti K."/>
            <person name="Salamov A."/>
            <person name="Andreopoulos B."/>
            <person name="Baker S."/>
            <person name="Barry K."/>
            <person name="Bills G."/>
            <person name="Bluhm B."/>
            <person name="Cannon C."/>
            <person name="Castanera R."/>
            <person name="Culley D."/>
            <person name="Daum C."/>
            <person name="Ezra D."/>
            <person name="Gonzalez J."/>
            <person name="Henrissat B."/>
            <person name="Kuo A."/>
            <person name="Liang C."/>
            <person name="Lipzen A."/>
            <person name="Lutzoni F."/>
            <person name="Magnuson J."/>
            <person name="Mondo S."/>
            <person name="Nolan M."/>
            <person name="Ohm R."/>
            <person name="Pangilinan J."/>
            <person name="Park H.-J."/>
            <person name="Ramirez L."/>
            <person name="Alfaro M."/>
            <person name="Sun H."/>
            <person name="Tritt A."/>
            <person name="Yoshinaga Y."/>
            <person name="Zwiers L.-H."/>
            <person name="Turgeon B."/>
            <person name="Goodwin S."/>
            <person name="Spatafora J."/>
            <person name="Crous P."/>
            <person name="Grigoriev I."/>
        </authorList>
    </citation>
    <scope>NUCLEOTIDE SEQUENCE</scope>
    <source>
        <strain evidence="8">CBS 107.79</strain>
    </source>
</reference>
<dbReference type="OrthoDB" id="3529975at2759"/>
<dbReference type="InterPro" id="IPR049326">
    <property type="entry name" value="Rhodopsin_dom_fungi"/>
</dbReference>
<evidence type="ECO:0000259" key="7">
    <source>
        <dbReference type="Pfam" id="PF20684"/>
    </source>
</evidence>
<dbReference type="EMBL" id="ML976656">
    <property type="protein sequence ID" value="KAF1980436.1"/>
    <property type="molecule type" value="Genomic_DNA"/>
</dbReference>
<dbReference type="PANTHER" id="PTHR33048:SF47">
    <property type="entry name" value="INTEGRAL MEMBRANE PROTEIN-RELATED"/>
    <property type="match status" value="1"/>
</dbReference>
<organism evidence="8 9">
    <name type="scientific">Bimuria novae-zelandiae CBS 107.79</name>
    <dbReference type="NCBI Taxonomy" id="1447943"/>
    <lineage>
        <taxon>Eukaryota</taxon>
        <taxon>Fungi</taxon>
        <taxon>Dikarya</taxon>
        <taxon>Ascomycota</taxon>
        <taxon>Pezizomycotina</taxon>
        <taxon>Dothideomycetes</taxon>
        <taxon>Pleosporomycetidae</taxon>
        <taxon>Pleosporales</taxon>
        <taxon>Massarineae</taxon>
        <taxon>Didymosphaeriaceae</taxon>
        <taxon>Bimuria</taxon>
    </lineage>
</organism>
<dbReference type="PANTHER" id="PTHR33048">
    <property type="entry name" value="PTH11-LIKE INTEGRAL MEMBRANE PROTEIN (AFU_ORTHOLOGUE AFUA_5G11245)"/>
    <property type="match status" value="1"/>
</dbReference>
<evidence type="ECO:0000256" key="2">
    <source>
        <dbReference type="ARBA" id="ARBA00022692"/>
    </source>
</evidence>
<protein>
    <recommendedName>
        <fullName evidence="7">Rhodopsin domain-containing protein</fullName>
    </recommendedName>
</protein>